<name>A0A934VN87_9BACT</name>
<dbReference type="AlphaFoldDB" id="A0A934VN87"/>
<evidence type="ECO:0000256" key="6">
    <source>
        <dbReference type="ARBA" id="ARBA00022800"/>
    </source>
</evidence>
<organism evidence="13 14">
    <name type="scientific">Roseibacillus ishigakijimensis</name>
    <dbReference type="NCBI Taxonomy" id="454146"/>
    <lineage>
        <taxon>Bacteria</taxon>
        <taxon>Pseudomonadati</taxon>
        <taxon>Verrucomicrobiota</taxon>
        <taxon>Verrucomicrobiia</taxon>
        <taxon>Verrucomicrobiales</taxon>
        <taxon>Verrucomicrobiaceae</taxon>
        <taxon>Roseibacillus</taxon>
    </lineage>
</organism>
<feature type="compositionally biased region" description="Basic residues" evidence="12">
    <location>
        <begin position="507"/>
        <end position="521"/>
    </location>
</feature>
<dbReference type="PANTHER" id="PTHR43749:SF2">
    <property type="entry name" value="RNA-SPLICING LIGASE RTCB"/>
    <property type="match status" value="1"/>
</dbReference>
<dbReference type="EC" id="6.5.1.8" evidence="2"/>
<keyword evidence="3" id="KW-0436">Ligase</keyword>
<dbReference type="Proteomes" id="UP000604083">
    <property type="component" value="Unassembled WGS sequence"/>
</dbReference>
<feature type="binding site" evidence="11">
    <location>
        <begin position="385"/>
        <end position="388"/>
    </location>
    <ligand>
        <name>GMP</name>
        <dbReference type="ChEBI" id="CHEBI:58115"/>
    </ligand>
</feature>
<dbReference type="GO" id="GO:0042245">
    <property type="term" value="P:RNA repair"/>
    <property type="evidence" value="ECO:0007669"/>
    <property type="project" value="UniProtKB-KW"/>
</dbReference>
<dbReference type="RefSeq" id="WP_200392288.1">
    <property type="nucleotide sequence ID" value="NZ_JAENIO010000034.1"/>
</dbReference>
<keyword evidence="6" id="KW-0692">RNA repair</keyword>
<evidence type="ECO:0000256" key="7">
    <source>
        <dbReference type="ARBA" id="ARBA00023134"/>
    </source>
</evidence>
<dbReference type="GO" id="GO:0006281">
    <property type="term" value="P:DNA repair"/>
    <property type="evidence" value="ECO:0007669"/>
    <property type="project" value="TreeGrafter"/>
</dbReference>
<dbReference type="InterPro" id="IPR001233">
    <property type="entry name" value="RtcB"/>
</dbReference>
<dbReference type="InterPro" id="IPR036025">
    <property type="entry name" value="RtcB-like_sf"/>
</dbReference>
<evidence type="ECO:0000256" key="3">
    <source>
        <dbReference type="ARBA" id="ARBA00022598"/>
    </source>
</evidence>
<proteinExistence type="predicted"/>
<keyword evidence="4" id="KW-0479">Metal-binding</keyword>
<keyword evidence="8" id="KW-0464">Manganese</keyword>
<sequence length="530" mass="59232">MKTLKKKDLIEAGWPKGPQLEEMMEKVRALQERGVCDRKYLFKLLSRDFGAPEPKVKMRERPAPFSEAIRGESKEEKENVAAVRKKMEQLMKVPVIARGAVMPDACPTSPRPAVIPVGGVIAVENAIIPSAHSADICCSLFATFYEERSSVANELDSLTTATRFGPGGRHYDDLVPHPVLDEDVWDNPFLSGLRERGVIHIADQGDGNHFAFLGEVTVDEDLIESLRKVGYGVLANELAGEPGEPLEAAATDGRRRPQPRKLRVLVTHHGSRSIGSHLYKRGQGVALKHTAKVGDHVPEAGAWLDARSSEGRHYWEALQYVSRWTKANHEAIHERFLERIGAEKVAAFGNEHNFVWQRGDLFLHGKGATPAWKDAGGRPLLGLIPLNMAEPILMVLGRDNEEFLSFAPHGAGRNISRTKLMRRYPDAATRRQVLEHHTQGIDVRWFCGQPDLSESPVAYKDAEQVRAQIAEFGLAEIVAEIRPLGCIMAGSSGRSWKEIKAEELTPKQKRQIQHRADRRRTKQDLSQWED</sequence>
<comment type="cofactor">
    <cofactor evidence="1">
        <name>Mn(2+)</name>
        <dbReference type="ChEBI" id="CHEBI:29035"/>
    </cofactor>
</comment>
<dbReference type="Gene3D" id="3.90.1860.10">
    <property type="entry name" value="tRNA-splicing ligase RtcB"/>
    <property type="match status" value="1"/>
</dbReference>
<evidence type="ECO:0000256" key="9">
    <source>
        <dbReference type="ARBA" id="ARBA00047746"/>
    </source>
</evidence>
<dbReference type="EMBL" id="JAENIO010000034">
    <property type="protein sequence ID" value="MBK1834856.1"/>
    <property type="molecule type" value="Genomic_DNA"/>
</dbReference>
<protein>
    <recommendedName>
        <fullName evidence="2">3'-phosphate/5'-hydroxy nucleic acid ligase</fullName>
        <ecNumber evidence="2">6.5.1.8</ecNumber>
    </recommendedName>
</protein>
<dbReference type="GO" id="GO:0170057">
    <property type="term" value="F:RNA ligase (GTP) activity"/>
    <property type="evidence" value="ECO:0007669"/>
    <property type="project" value="UniProtKB-EC"/>
</dbReference>
<dbReference type="GO" id="GO:0030145">
    <property type="term" value="F:manganese ion binding"/>
    <property type="evidence" value="ECO:0007669"/>
    <property type="project" value="TreeGrafter"/>
</dbReference>
<evidence type="ECO:0000256" key="4">
    <source>
        <dbReference type="ARBA" id="ARBA00022723"/>
    </source>
</evidence>
<comment type="catalytic activity">
    <reaction evidence="9">
        <text>a 3'-end 3'-phospho-ribonucleotide-RNA + a 5'-end dephospho-ribonucleoside-RNA + GTP = a ribonucleotidyl-ribonucleotide-RNA + GMP + diphosphate</text>
        <dbReference type="Rhea" id="RHEA:68076"/>
        <dbReference type="Rhea" id="RHEA-COMP:10463"/>
        <dbReference type="Rhea" id="RHEA-COMP:13936"/>
        <dbReference type="Rhea" id="RHEA-COMP:17355"/>
        <dbReference type="ChEBI" id="CHEBI:33019"/>
        <dbReference type="ChEBI" id="CHEBI:37565"/>
        <dbReference type="ChEBI" id="CHEBI:58115"/>
        <dbReference type="ChEBI" id="CHEBI:83062"/>
        <dbReference type="ChEBI" id="CHEBI:138284"/>
        <dbReference type="ChEBI" id="CHEBI:173118"/>
        <dbReference type="EC" id="6.5.1.8"/>
    </reaction>
</comment>
<evidence type="ECO:0000256" key="11">
    <source>
        <dbReference type="PIRSR" id="PIRSR601233-2"/>
    </source>
</evidence>
<dbReference type="PANTHER" id="PTHR43749">
    <property type="entry name" value="RNA-SPLICING LIGASE RTCB"/>
    <property type="match status" value="1"/>
</dbReference>
<dbReference type="GO" id="GO:0006396">
    <property type="term" value="P:RNA processing"/>
    <property type="evidence" value="ECO:0007669"/>
    <property type="project" value="InterPro"/>
</dbReference>
<evidence type="ECO:0000256" key="10">
    <source>
        <dbReference type="PIRSR" id="PIRSR601233-1"/>
    </source>
</evidence>
<evidence type="ECO:0000256" key="1">
    <source>
        <dbReference type="ARBA" id="ARBA00001936"/>
    </source>
</evidence>
<dbReference type="Pfam" id="PF01139">
    <property type="entry name" value="RtcB"/>
    <property type="match status" value="1"/>
</dbReference>
<evidence type="ECO:0000256" key="2">
    <source>
        <dbReference type="ARBA" id="ARBA00012726"/>
    </source>
</evidence>
<dbReference type="GO" id="GO:0005525">
    <property type="term" value="F:GTP binding"/>
    <property type="evidence" value="ECO:0007669"/>
    <property type="project" value="UniProtKB-KW"/>
</dbReference>
<keyword evidence="7 11" id="KW-0342">GTP-binding</keyword>
<feature type="binding site" evidence="11">
    <location>
        <begin position="409"/>
        <end position="412"/>
    </location>
    <ligand>
        <name>GMP</name>
        <dbReference type="ChEBI" id="CHEBI:58115"/>
    </ligand>
</feature>
<evidence type="ECO:0000256" key="8">
    <source>
        <dbReference type="ARBA" id="ARBA00023211"/>
    </source>
</evidence>
<dbReference type="InterPro" id="IPR052915">
    <property type="entry name" value="RtcB-like"/>
</dbReference>
<evidence type="ECO:0000256" key="12">
    <source>
        <dbReference type="SAM" id="MobiDB-lite"/>
    </source>
</evidence>
<comment type="caution">
    <text evidence="13">The sequence shown here is derived from an EMBL/GenBank/DDBJ whole genome shotgun (WGS) entry which is preliminary data.</text>
</comment>
<feature type="active site" description="GMP-histidine intermediate" evidence="10">
    <location>
        <position position="409"/>
    </location>
</feature>
<dbReference type="GO" id="GO:0003909">
    <property type="term" value="F:DNA ligase activity"/>
    <property type="evidence" value="ECO:0007669"/>
    <property type="project" value="TreeGrafter"/>
</dbReference>
<keyword evidence="5 11" id="KW-0547">Nucleotide-binding</keyword>
<gene>
    <name evidence="13" type="ORF">JIN78_12360</name>
</gene>
<evidence type="ECO:0000313" key="14">
    <source>
        <dbReference type="Proteomes" id="UP000604083"/>
    </source>
</evidence>
<reference evidence="13" key="1">
    <citation type="submission" date="2021-01" db="EMBL/GenBank/DDBJ databases">
        <title>Modified the classification status of verrucomicrobia.</title>
        <authorList>
            <person name="Feng X."/>
        </authorList>
    </citation>
    <scope>NUCLEOTIDE SEQUENCE</scope>
    <source>
        <strain evidence="13">KCTC 12986</strain>
    </source>
</reference>
<dbReference type="SUPFAM" id="SSF103365">
    <property type="entry name" value="Hypothetical protein PH1602"/>
    <property type="match status" value="1"/>
</dbReference>
<feature type="region of interest" description="Disordered" evidence="12">
    <location>
        <begin position="499"/>
        <end position="530"/>
    </location>
</feature>
<accession>A0A934VN87</accession>
<keyword evidence="14" id="KW-1185">Reference proteome</keyword>
<evidence type="ECO:0000313" key="13">
    <source>
        <dbReference type="EMBL" id="MBK1834856.1"/>
    </source>
</evidence>
<evidence type="ECO:0000256" key="5">
    <source>
        <dbReference type="ARBA" id="ARBA00022741"/>
    </source>
</evidence>